<feature type="compositionally biased region" description="Polar residues" evidence="7">
    <location>
        <begin position="119"/>
        <end position="136"/>
    </location>
</feature>
<evidence type="ECO:0000256" key="6">
    <source>
        <dbReference type="ARBA" id="ARBA00023242"/>
    </source>
</evidence>
<feature type="compositionally biased region" description="Polar residues" evidence="7">
    <location>
        <begin position="1"/>
        <end position="11"/>
    </location>
</feature>
<feature type="region of interest" description="Disordered" evidence="7">
    <location>
        <begin position="118"/>
        <end position="143"/>
    </location>
</feature>
<name>A0ABR2W9X5_9FUNG</name>
<evidence type="ECO:0000259" key="9">
    <source>
        <dbReference type="Pfam" id="PF12253"/>
    </source>
</evidence>
<evidence type="ECO:0008006" key="13">
    <source>
        <dbReference type="Google" id="ProtNLM"/>
    </source>
</evidence>
<feature type="domain" description="Chromatin assembly factor 1 subunit Cac1-like C-terminal" evidence="10">
    <location>
        <begin position="748"/>
        <end position="791"/>
    </location>
</feature>
<dbReference type="InterPro" id="IPR022043">
    <property type="entry name" value="CAF1A_DD"/>
</dbReference>
<dbReference type="InterPro" id="IPR048800">
    <property type="entry name" value="Cac1-like_C"/>
</dbReference>
<evidence type="ECO:0000256" key="2">
    <source>
        <dbReference type="ARBA" id="ARBA00022705"/>
    </source>
</evidence>
<feature type="domain" description="Chromatin assembly factor 1 subunit A dimerization" evidence="9">
    <location>
        <begin position="560"/>
        <end position="631"/>
    </location>
</feature>
<feature type="region of interest" description="Disordered" evidence="7">
    <location>
        <begin position="1"/>
        <end position="71"/>
    </location>
</feature>
<feature type="region of interest" description="Disordered" evidence="7">
    <location>
        <begin position="390"/>
        <end position="446"/>
    </location>
</feature>
<keyword evidence="3" id="KW-0227">DNA damage</keyword>
<dbReference type="EMBL" id="JASJQH010006902">
    <property type="protein sequence ID" value="KAK9728190.1"/>
    <property type="molecule type" value="Genomic_DNA"/>
</dbReference>
<keyword evidence="5" id="KW-0234">DNA repair</keyword>
<feature type="compositionally biased region" description="Acidic residues" evidence="7">
    <location>
        <begin position="603"/>
        <end position="635"/>
    </location>
</feature>
<feature type="region of interest" description="Disordered" evidence="7">
    <location>
        <begin position="603"/>
        <end position="637"/>
    </location>
</feature>
<feature type="compositionally biased region" description="Polar residues" evidence="7">
    <location>
        <begin position="19"/>
        <end position="29"/>
    </location>
</feature>
<dbReference type="Pfam" id="PF11600">
    <property type="entry name" value="CAF1A_acidic"/>
    <property type="match status" value="1"/>
</dbReference>
<feature type="compositionally biased region" description="Polar residues" evidence="7">
    <location>
        <begin position="42"/>
        <end position="54"/>
    </location>
</feature>
<keyword evidence="2" id="KW-0235">DNA replication</keyword>
<sequence>MPSKSAPNTPKKSARNLLSFFSTSPSCTPEASKIQEKDKSQSLDSAPENPNFSQPLIEKPCSPKNEELVDKEHSVNSTVITISEDEDQIQVDSKEEKNTKMTPYVYIVKRAPKDLEIETNASELSPQKANLENTEAPSEVDTEISVDPLNVEPKDTSNEATTPLSPKPLECAKVVAAELPGIPKCQLVELKNERLIFHEKKISFLLHPTTIIELASFHVSLEGVSGTLLPFPLDFHPLLCKLIQDSDLALSSLVTHVMDVLCPTGYKDEDSPVELPKMNPRSVENAILLLARHHNYIDSNSILGISHEDERPCSNLAIVRWEVQNLISAFSPDLIQIIERRREKRKQASLEVKSLFDSLPDDQKEKIRTIAQSSKRKRKAQDVIDEELRKQEKEEREARKRKIKEQKEAEKKHLREQKEVEKRLQKEEERKKKEDAQKQKEQGQTRLQGFFSSIKKDRATTSQPESYFDELFRPFHVKQYTSLAPVNRFAKELSVDYEDVLRAEQPASDIELKDLLDQNVKTWKSNTNCTSRQVRSKWLGDDDCSVLVDSEPPKTKARMKLLQFAENHRPAYYGTWSKKSQAISGRKCFAKDPNMFDYDYDSEAEWEEDEEGEECKSDDDDSEDDPMDVEEDQEDGWLVPTGYLSEDEMDEDSISGSKDVKDKNERVIKSIVPLTPVILGPVFESKESNDTAFFPGFRIQGMYGVQFSVNPFEKIHYPLYDDNDGGNDEEPDTPHKVTKKLFPEERVEELLKIVSGSTKSVSKLVEELKSSFTDVSKIQLEVKLKEIASKERCIVTSKQIWRIKEDIAKLYNFDQTKSQSPSIAQKILNTVTK</sequence>
<reference evidence="11 12" key="1">
    <citation type="submission" date="2023-04" db="EMBL/GenBank/DDBJ databases">
        <title>Genome of Basidiobolus ranarum AG-B5.</title>
        <authorList>
            <person name="Stajich J.E."/>
            <person name="Carter-House D."/>
            <person name="Gryganskyi A."/>
        </authorList>
    </citation>
    <scope>NUCLEOTIDE SEQUENCE [LARGE SCALE GENOMIC DNA]</scope>
    <source>
        <strain evidence="11 12">AG-B5</strain>
    </source>
</reference>
<comment type="caution">
    <text evidence="11">The sequence shown here is derived from an EMBL/GenBank/DDBJ whole genome shotgun (WGS) entry which is preliminary data.</text>
</comment>
<dbReference type="PANTHER" id="PTHR15272">
    <property type="entry name" value="CHROMATIN ASSEMBLY FACTOR 1 SUBUNIT A CAF-1 SUBUNIT A"/>
    <property type="match status" value="1"/>
</dbReference>
<keyword evidence="12" id="KW-1185">Reference proteome</keyword>
<keyword evidence="6" id="KW-0539">Nucleus</keyword>
<dbReference type="InterPro" id="IPR021644">
    <property type="entry name" value="CAF-1_p150_acidic"/>
</dbReference>
<dbReference type="Pfam" id="PF12253">
    <property type="entry name" value="CAF1A_dimeriz"/>
    <property type="match status" value="1"/>
</dbReference>
<dbReference type="PANTHER" id="PTHR15272:SF0">
    <property type="entry name" value="CHROMATIN ASSEMBLY FACTOR 1 SUBUNIT A"/>
    <property type="match status" value="1"/>
</dbReference>
<accession>A0ABR2W9X5</accession>
<feature type="domain" description="Chromatin assembly factor 1 p150 subunit acidic region" evidence="8">
    <location>
        <begin position="352"/>
        <end position="480"/>
    </location>
</feature>
<evidence type="ECO:0000256" key="3">
    <source>
        <dbReference type="ARBA" id="ARBA00022763"/>
    </source>
</evidence>
<evidence type="ECO:0000256" key="1">
    <source>
        <dbReference type="ARBA" id="ARBA00004123"/>
    </source>
</evidence>
<evidence type="ECO:0000259" key="10">
    <source>
        <dbReference type="Pfam" id="PF21796"/>
    </source>
</evidence>
<evidence type="ECO:0000256" key="7">
    <source>
        <dbReference type="SAM" id="MobiDB-lite"/>
    </source>
</evidence>
<evidence type="ECO:0000313" key="11">
    <source>
        <dbReference type="EMBL" id="KAK9728190.1"/>
    </source>
</evidence>
<keyword evidence="4" id="KW-0143">Chaperone</keyword>
<evidence type="ECO:0000259" key="8">
    <source>
        <dbReference type="Pfam" id="PF11600"/>
    </source>
</evidence>
<organism evidence="11 12">
    <name type="scientific">Basidiobolus ranarum</name>
    <dbReference type="NCBI Taxonomy" id="34480"/>
    <lineage>
        <taxon>Eukaryota</taxon>
        <taxon>Fungi</taxon>
        <taxon>Fungi incertae sedis</taxon>
        <taxon>Zoopagomycota</taxon>
        <taxon>Entomophthoromycotina</taxon>
        <taxon>Basidiobolomycetes</taxon>
        <taxon>Basidiobolales</taxon>
        <taxon>Basidiobolaceae</taxon>
        <taxon>Basidiobolus</taxon>
    </lineage>
</organism>
<dbReference type="Pfam" id="PF21796">
    <property type="entry name" value="Cac1_C"/>
    <property type="match status" value="1"/>
</dbReference>
<gene>
    <name evidence="11" type="ORF">K7432_001245</name>
</gene>
<protein>
    <recommendedName>
        <fullName evidence="13">Chromatin assembly factor 1 subunit A</fullName>
    </recommendedName>
</protein>
<dbReference type="Proteomes" id="UP001479436">
    <property type="component" value="Unassembled WGS sequence"/>
</dbReference>
<comment type="subcellular location">
    <subcellularLocation>
        <location evidence="1">Nucleus</location>
    </subcellularLocation>
</comment>
<proteinExistence type="predicted"/>
<evidence type="ECO:0000256" key="4">
    <source>
        <dbReference type="ARBA" id="ARBA00023186"/>
    </source>
</evidence>
<evidence type="ECO:0000256" key="5">
    <source>
        <dbReference type="ARBA" id="ARBA00023204"/>
    </source>
</evidence>
<evidence type="ECO:0000313" key="12">
    <source>
        <dbReference type="Proteomes" id="UP001479436"/>
    </source>
</evidence>
<feature type="compositionally biased region" description="Basic and acidic residues" evidence="7">
    <location>
        <begin position="405"/>
        <end position="443"/>
    </location>
</feature>